<protein>
    <submittedName>
        <fullName evidence="3">Uncharacterized protein DUF5103</fullName>
    </submittedName>
</protein>
<dbReference type="InterPro" id="IPR013783">
    <property type="entry name" value="Ig-like_fold"/>
</dbReference>
<dbReference type="Proteomes" id="UP000295807">
    <property type="component" value="Unassembled WGS sequence"/>
</dbReference>
<evidence type="ECO:0000256" key="1">
    <source>
        <dbReference type="SAM" id="SignalP"/>
    </source>
</evidence>
<feature type="chain" id="PRO_5021003513" evidence="1">
    <location>
        <begin position="21"/>
        <end position="419"/>
    </location>
</feature>
<organism evidence="3 4">
    <name type="scientific">Anseongella ginsenosidimutans</name>
    <dbReference type="NCBI Taxonomy" id="496056"/>
    <lineage>
        <taxon>Bacteria</taxon>
        <taxon>Pseudomonadati</taxon>
        <taxon>Bacteroidota</taxon>
        <taxon>Sphingobacteriia</taxon>
        <taxon>Sphingobacteriales</taxon>
        <taxon>Sphingobacteriaceae</taxon>
        <taxon>Anseongella</taxon>
    </lineage>
</organism>
<name>A0A4R3KQM7_9SPHI</name>
<evidence type="ECO:0000313" key="3">
    <source>
        <dbReference type="EMBL" id="TCS87222.1"/>
    </source>
</evidence>
<evidence type="ECO:0000259" key="2">
    <source>
        <dbReference type="Pfam" id="PF17116"/>
    </source>
</evidence>
<proteinExistence type="predicted"/>
<dbReference type="RefSeq" id="WP_132129024.1">
    <property type="nucleotide sequence ID" value="NZ_CP042432.1"/>
</dbReference>
<reference evidence="3 4" key="1">
    <citation type="submission" date="2019-03" db="EMBL/GenBank/DDBJ databases">
        <title>Genomic Encyclopedia of Type Strains, Phase IV (KMG-IV): sequencing the most valuable type-strain genomes for metagenomic binning, comparative biology and taxonomic classification.</title>
        <authorList>
            <person name="Goeker M."/>
        </authorList>
    </citation>
    <scope>NUCLEOTIDE SEQUENCE [LARGE SCALE GENOMIC DNA]</scope>
    <source>
        <strain evidence="3 4">DSM 21100</strain>
    </source>
</reference>
<evidence type="ECO:0000313" key="4">
    <source>
        <dbReference type="Proteomes" id="UP000295807"/>
    </source>
</evidence>
<sequence>MLKRLRILLLFILAASSARAQEAYENKVFVPEIRTVQFYNTSEEQSLPVLELNGGGQLLLSFDDLRGGFRNFYYTVEHCTAEWTPSAIPQIQYLKGFPGERIRDYQSSFNTYQEYTNYRLELPDFSVQPLVSGNYILKIYEDNDPEKLVLTRRFYVLERKVSLEAQMERSSRVAEREKRQKINFSIFHPNLQISNPFGEIKVYVSQNGREDKAQWVTQPVYVKASQLVYNAVDVTDFYGGNEFRRFDLRSLRFRGEGVAAIVHDDLFIASLVEDEPRLSQAYSSLIDYNGRYFIRFQEGNSPDVEADYARVNFRFSPGAASGNYYVFGELTGWKLKDEFKLLYDPGSKTYQASPLLKQGVYDYIYVHADASGKIDNFNTESNHYETENDYYIFVYYRRSGSRYDELIGFSMLNTTDIQR</sequence>
<dbReference type="InterPro" id="IPR031345">
    <property type="entry name" value="T9SS_Plug_N"/>
</dbReference>
<accession>A0A4R3KQM7</accession>
<feature type="domain" description="Type 9 secretion system plug protein N-terminal" evidence="2">
    <location>
        <begin position="33"/>
        <end position="158"/>
    </location>
</feature>
<dbReference type="Gene3D" id="2.60.40.10">
    <property type="entry name" value="Immunoglobulins"/>
    <property type="match status" value="1"/>
</dbReference>
<keyword evidence="1" id="KW-0732">Signal</keyword>
<dbReference type="Pfam" id="PF17116">
    <property type="entry name" value="T9SS_plug_1st"/>
    <property type="match status" value="1"/>
</dbReference>
<dbReference type="OrthoDB" id="1522602at2"/>
<gene>
    <name evidence="3" type="ORF">EDD80_10535</name>
</gene>
<dbReference type="AlphaFoldDB" id="A0A4R3KQM7"/>
<keyword evidence="4" id="KW-1185">Reference proteome</keyword>
<dbReference type="EMBL" id="SMAD01000005">
    <property type="protein sequence ID" value="TCS87222.1"/>
    <property type="molecule type" value="Genomic_DNA"/>
</dbReference>
<feature type="signal peptide" evidence="1">
    <location>
        <begin position="1"/>
        <end position="20"/>
    </location>
</feature>
<comment type="caution">
    <text evidence="3">The sequence shown here is derived from an EMBL/GenBank/DDBJ whole genome shotgun (WGS) entry which is preliminary data.</text>
</comment>